<dbReference type="EMBL" id="CP042199">
    <property type="protein sequence ID" value="QDS76631.1"/>
    <property type="molecule type" value="Genomic_DNA"/>
</dbReference>
<sequence>MTDYAPSSRPLSVAIPRTTPFSATGQYCPRRPNLSEILANSSPPPWTLSAFMAYLSQNHCLETLEFTMDASRYRKHYNKVASRSPTGEIVAGSEDCNYVASLWQKLLEAYIVPNGPREVNIPSGVREDLIAYSNVEVPPHHIVLDTAVQKVYELMEESVLVPFLNSFYPQTALPSSTDNSCNTSTEDVTTSSRSYDDRAMYRRARKARKSSPPLSQSMSMHFSAPAVQNRSSAPSTFSQFARTLSHSTRQTSHSQSVSARTSGSAVLSPWSSNQSESGQSPLTDDTPASSPSAFGEPMTPPTTPPQCEFGSPASVGTPNGFGPRKDSGSAWKKMRSSFGFRKKSGSLREEEMEYA</sequence>
<dbReference type="Gene3D" id="1.10.167.10">
    <property type="entry name" value="Regulator of G-protein Signalling 4, domain 2"/>
    <property type="match status" value="1"/>
</dbReference>
<name>A0A517LLY0_9PEZI</name>
<dbReference type="AlphaFoldDB" id="A0A517LLY0"/>
<protein>
    <recommendedName>
        <fullName evidence="2">RGS domain-containing protein</fullName>
    </recommendedName>
</protein>
<feature type="region of interest" description="Disordered" evidence="1">
    <location>
        <begin position="174"/>
        <end position="355"/>
    </location>
</feature>
<feature type="compositionally biased region" description="Polar residues" evidence="1">
    <location>
        <begin position="174"/>
        <end position="190"/>
    </location>
</feature>
<dbReference type="PROSITE" id="PS50132">
    <property type="entry name" value="RGS"/>
    <property type="match status" value="1"/>
</dbReference>
<dbReference type="PANTHER" id="PTHR10845:SF267">
    <property type="entry name" value="REGULATOR OF G PROTEIN SIGNALING DOMAIN PROTEIN (AFU_ORTHOLOGUE AFUA_6G06860)"/>
    <property type="match status" value="1"/>
</dbReference>
<dbReference type="CDD" id="cd07440">
    <property type="entry name" value="RGS"/>
    <property type="match status" value="1"/>
</dbReference>
<evidence type="ECO:0000259" key="2">
    <source>
        <dbReference type="PROSITE" id="PS50132"/>
    </source>
</evidence>
<organism evidence="3 4">
    <name type="scientific">Venturia effusa</name>
    <dbReference type="NCBI Taxonomy" id="50376"/>
    <lineage>
        <taxon>Eukaryota</taxon>
        <taxon>Fungi</taxon>
        <taxon>Dikarya</taxon>
        <taxon>Ascomycota</taxon>
        <taxon>Pezizomycotina</taxon>
        <taxon>Dothideomycetes</taxon>
        <taxon>Pleosporomycetidae</taxon>
        <taxon>Venturiales</taxon>
        <taxon>Venturiaceae</taxon>
        <taxon>Venturia</taxon>
    </lineage>
</organism>
<dbReference type="Pfam" id="PF00615">
    <property type="entry name" value="RGS"/>
    <property type="match status" value="1"/>
</dbReference>
<feature type="compositionally biased region" description="Polar residues" evidence="1">
    <location>
        <begin position="259"/>
        <end position="292"/>
    </location>
</feature>
<feature type="compositionally biased region" description="Polar residues" evidence="1">
    <location>
        <begin position="212"/>
        <end position="244"/>
    </location>
</feature>
<feature type="compositionally biased region" description="Low complexity" evidence="1">
    <location>
        <begin position="245"/>
        <end position="258"/>
    </location>
</feature>
<dbReference type="OrthoDB" id="10266999at2759"/>
<dbReference type="SMART" id="SM00315">
    <property type="entry name" value="RGS"/>
    <property type="match status" value="1"/>
</dbReference>
<proteinExistence type="predicted"/>
<dbReference type="InterPro" id="IPR044926">
    <property type="entry name" value="RGS_subdomain_2"/>
</dbReference>
<keyword evidence="4" id="KW-1185">Reference proteome</keyword>
<evidence type="ECO:0000256" key="1">
    <source>
        <dbReference type="SAM" id="MobiDB-lite"/>
    </source>
</evidence>
<evidence type="ECO:0000313" key="3">
    <source>
        <dbReference type="EMBL" id="QDS76631.1"/>
    </source>
</evidence>
<gene>
    <name evidence="3" type="ORF">FKW77_007935</name>
</gene>
<evidence type="ECO:0000313" key="4">
    <source>
        <dbReference type="Proteomes" id="UP000316270"/>
    </source>
</evidence>
<feature type="compositionally biased region" description="Basic residues" evidence="1">
    <location>
        <begin position="332"/>
        <end position="345"/>
    </location>
</feature>
<dbReference type="SUPFAM" id="SSF48097">
    <property type="entry name" value="Regulator of G-protein signaling, RGS"/>
    <property type="match status" value="1"/>
</dbReference>
<dbReference type="PANTHER" id="PTHR10845">
    <property type="entry name" value="REGULATOR OF G PROTEIN SIGNALING"/>
    <property type="match status" value="1"/>
</dbReference>
<dbReference type="Proteomes" id="UP000316270">
    <property type="component" value="Chromosome 15"/>
</dbReference>
<reference evidence="3 4" key="1">
    <citation type="submission" date="2019-07" db="EMBL/GenBank/DDBJ databases">
        <title>Finished genome of Venturia effusa.</title>
        <authorList>
            <person name="Young C.A."/>
            <person name="Cox M.P."/>
            <person name="Ganley A.R.D."/>
            <person name="David W.J."/>
        </authorList>
    </citation>
    <scope>NUCLEOTIDE SEQUENCE [LARGE SCALE GENOMIC DNA]</scope>
    <source>
        <strain evidence="4">albino</strain>
    </source>
</reference>
<dbReference type="InterPro" id="IPR036305">
    <property type="entry name" value="RGS_sf"/>
</dbReference>
<dbReference type="InterPro" id="IPR016137">
    <property type="entry name" value="RGS"/>
</dbReference>
<feature type="domain" description="RGS" evidence="2">
    <location>
        <begin position="51"/>
        <end position="173"/>
    </location>
</feature>
<accession>A0A517LLY0</accession>